<keyword evidence="4" id="KW-1185">Reference proteome</keyword>
<dbReference type="SUPFAM" id="SSF47413">
    <property type="entry name" value="lambda repressor-like DNA-binding domains"/>
    <property type="match status" value="1"/>
</dbReference>
<dbReference type="SMART" id="SM00530">
    <property type="entry name" value="HTH_XRE"/>
    <property type="match status" value="1"/>
</dbReference>
<evidence type="ECO:0000313" key="4">
    <source>
        <dbReference type="Proteomes" id="UP001330827"/>
    </source>
</evidence>
<protein>
    <submittedName>
        <fullName evidence="3">Helix-turn-helix domain-containing protein</fullName>
    </submittedName>
</protein>
<accession>A0ABZ1G3C0</accession>
<feature type="domain" description="HTH cro/C1-type" evidence="2">
    <location>
        <begin position="22"/>
        <end position="76"/>
    </location>
</feature>
<dbReference type="EMBL" id="CP109114">
    <property type="protein sequence ID" value="WSC14377.1"/>
    <property type="molecule type" value="Genomic_DNA"/>
</dbReference>
<dbReference type="InterPro" id="IPR001387">
    <property type="entry name" value="Cro/C1-type_HTH"/>
</dbReference>
<dbReference type="InterPro" id="IPR010982">
    <property type="entry name" value="Lambda_DNA-bd_dom_sf"/>
</dbReference>
<keyword evidence="1" id="KW-0238">DNA-binding</keyword>
<dbReference type="Pfam" id="PF01381">
    <property type="entry name" value="HTH_3"/>
    <property type="match status" value="1"/>
</dbReference>
<evidence type="ECO:0000313" key="3">
    <source>
        <dbReference type="EMBL" id="WSC14377.1"/>
    </source>
</evidence>
<dbReference type="InterPro" id="IPR050807">
    <property type="entry name" value="TransReg_Diox_bact_type"/>
</dbReference>
<evidence type="ECO:0000259" key="2">
    <source>
        <dbReference type="PROSITE" id="PS50943"/>
    </source>
</evidence>
<proteinExistence type="predicted"/>
<dbReference type="PANTHER" id="PTHR46797:SF1">
    <property type="entry name" value="METHYLPHOSPHONATE SYNTHASE"/>
    <property type="match status" value="1"/>
</dbReference>
<dbReference type="PANTHER" id="PTHR46797">
    <property type="entry name" value="HTH-TYPE TRANSCRIPTIONAL REGULATOR"/>
    <property type="match status" value="1"/>
</dbReference>
<dbReference type="Proteomes" id="UP001330827">
    <property type="component" value="Chromosome"/>
</dbReference>
<evidence type="ECO:0000256" key="1">
    <source>
        <dbReference type="ARBA" id="ARBA00023125"/>
    </source>
</evidence>
<sequence length="79" mass="8721">MYDQPLPRDLVIARRRAVGDRIRAVRLHANLTQEAVSLRSGVSLASYNRIEQGHSSPMLDTLIRIADAIGVDLAALVRT</sequence>
<dbReference type="CDD" id="cd00093">
    <property type="entry name" value="HTH_XRE"/>
    <property type="match status" value="1"/>
</dbReference>
<dbReference type="PROSITE" id="PS50943">
    <property type="entry name" value="HTH_CROC1"/>
    <property type="match status" value="1"/>
</dbReference>
<name>A0ABZ1G3C0_9ACTN</name>
<gene>
    <name evidence="3" type="ORF">OIE64_17005</name>
</gene>
<dbReference type="RefSeq" id="WP_326592886.1">
    <property type="nucleotide sequence ID" value="NZ_CP109114.1"/>
</dbReference>
<organism evidence="3 4">
    <name type="scientific">Streptomyces brevispora</name>
    <dbReference type="NCBI Taxonomy" id="887462"/>
    <lineage>
        <taxon>Bacteria</taxon>
        <taxon>Bacillati</taxon>
        <taxon>Actinomycetota</taxon>
        <taxon>Actinomycetes</taxon>
        <taxon>Kitasatosporales</taxon>
        <taxon>Streptomycetaceae</taxon>
        <taxon>Streptomyces</taxon>
    </lineage>
</organism>
<reference evidence="3 4" key="1">
    <citation type="submission" date="2022-10" db="EMBL/GenBank/DDBJ databases">
        <title>The complete genomes of actinobacterial strains from the NBC collection.</title>
        <authorList>
            <person name="Joergensen T.S."/>
            <person name="Alvarez Arevalo M."/>
            <person name="Sterndorff E.B."/>
            <person name="Faurdal D."/>
            <person name="Vuksanovic O."/>
            <person name="Mourched A.-S."/>
            <person name="Charusanti P."/>
            <person name="Shaw S."/>
            <person name="Blin K."/>
            <person name="Weber T."/>
        </authorList>
    </citation>
    <scope>NUCLEOTIDE SEQUENCE [LARGE SCALE GENOMIC DNA]</scope>
    <source>
        <strain evidence="3 4">NBC 01769</strain>
    </source>
</reference>
<dbReference type="Gene3D" id="1.10.260.40">
    <property type="entry name" value="lambda repressor-like DNA-binding domains"/>
    <property type="match status" value="1"/>
</dbReference>